<dbReference type="EnsemblPlants" id="AES87736">
    <property type="protein sequence ID" value="AES87736"/>
    <property type="gene ID" value="MTR_4g032790"/>
</dbReference>
<dbReference type="PaxDb" id="3880-AES87736"/>
<protein>
    <submittedName>
        <fullName evidence="1">Transmembrane protein, putative</fullName>
    </submittedName>
</protein>
<keyword evidence="1" id="KW-0472">Membrane</keyword>
<evidence type="ECO:0000313" key="3">
    <source>
        <dbReference type="Proteomes" id="UP000002051"/>
    </source>
</evidence>
<organism evidence="1 3">
    <name type="scientific">Medicago truncatula</name>
    <name type="common">Barrel medic</name>
    <name type="synonym">Medicago tribuloides</name>
    <dbReference type="NCBI Taxonomy" id="3880"/>
    <lineage>
        <taxon>Eukaryota</taxon>
        <taxon>Viridiplantae</taxon>
        <taxon>Streptophyta</taxon>
        <taxon>Embryophyta</taxon>
        <taxon>Tracheophyta</taxon>
        <taxon>Spermatophyta</taxon>
        <taxon>Magnoliopsida</taxon>
        <taxon>eudicotyledons</taxon>
        <taxon>Gunneridae</taxon>
        <taxon>Pentapetalae</taxon>
        <taxon>rosids</taxon>
        <taxon>fabids</taxon>
        <taxon>Fabales</taxon>
        <taxon>Fabaceae</taxon>
        <taxon>Papilionoideae</taxon>
        <taxon>50 kb inversion clade</taxon>
        <taxon>NPAAA clade</taxon>
        <taxon>Hologalegina</taxon>
        <taxon>IRL clade</taxon>
        <taxon>Trifolieae</taxon>
        <taxon>Medicago</taxon>
    </lineage>
</organism>
<evidence type="ECO:0000313" key="1">
    <source>
        <dbReference type="EMBL" id="AES87736.1"/>
    </source>
</evidence>
<reference evidence="1 3" key="2">
    <citation type="journal article" date="2014" name="BMC Genomics">
        <title>An improved genome release (version Mt4.0) for the model legume Medicago truncatula.</title>
        <authorList>
            <person name="Tang H."/>
            <person name="Krishnakumar V."/>
            <person name="Bidwell S."/>
            <person name="Rosen B."/>
            <person name="Chan A."/>
            <person name="Zhou S."/>
            <person name="Gentzbittel L."/>
            <person name="Childs K.L."/>
            <person name="Yandell M."/>
            <person name="Gundlach H."/>
            <person name="Mayer K.F."/>
            <person name="Schwartz D.C."/>
            <person name="Town C.D."/>
        </authorList>
    </citation>
    <scope>GENOME REANNOTATION</scope>
    <source>
        <strain evidence="2 3">cv. Jemalong A17</strain>
    </source>
</reference>
<reference evidence="1 3" key="1">
    <citation type="journal article" date="2011" name="Nature">
        <title>The Medicago genome provides insight into the evolution of rhizobial symbioses.</title>
        <authorList>
            <person name="Young N.D."/>
            <person name="Debelle F."/>
            <person name="Oldroyd G.E."/>
            <person name="Geurts R."/>
            <person name="Cannon S.B."/>
            <person name="Udvardi M.K."/>
            <person name="Benedito V.A."/>
            <person name="Mayer K.F."/>
            <person name="Gouzy J."/>
            <person name="Schoof H."/>
            <person name="Van de Peer Y."/>
            <person name="Proost S."/>
            <person name="Cook D.R."/>
            <person name="Meyers B.C."/>
            <person name="Spannagl M."/>
            <person name="Cheung F."/>
            <person name="De Mita S."/>
            <person name="Krishnakumar V."/>
            <person name="Gundlach H."/>
            <person name="Zhou S."/>
            <person name="Mudge J."/>
            <person name="Bharti A.K."/>
            <person name="Murray J.D."/>
            <person name="Naoumkina M.A."/>
            <person name="Rosen B."/>
            <person name="Silverstein K.A."/>
            <person name="Tang H."/>
            <person name="Rombauts S."/>
            <person name="Zhao P.X."/>
            <person name="Zhou P."/>
            <person name="Barbe V."/>
            <person name="Bardou P."/>
            <person name="Bechner M."/>
            <person name="Bellec A."/>
            <person name="Berger A."/>
            <person name="Berges H."/>
            <person name="Bidwell S."/>
            <person name="Bisseling T."/>
            <person name="Choisne N."/>
            <person name="Couloux A."/>
            <person name="Denny R."/>
            <person name="Deshpande S."/>
            <person name="Dai X."/>
            <person name="Doyle J.J."/>
            <person name="Dudez A.M."/>
            <person name="Farmer A.D."/>
            <person name="Fouteau S."/>
            <person name="Franken C."/>
            <person name="Gibelin C."/>
            <person name="Gish J."/>
            <person name="Goldstein S."/>
            <person name="Gonzalez A.J."/>
            <person name="Green P.J."/>
            <person name="Hallab A."/>
            <person name="Hartog M."/>
            <person name="Hua A."/>
            <person name="Humphray S.J."/>
            <person name="Jeong D.H."/>
            <person name="Jing Y."/>
            <person name="Jocker A."/>
            <person name="Kenton S.M."/>
            <person name="Kim D.J."/>
            <person name="Klee K."/>
            <person name="Lai H."/>
            <person name="Lang C."/>
            <person name="Lin S."/>
            <person name="Macmil S.L."/>
            <person name="Magdelenat G."/>
            <person name="Matthews L."/>
            <person name="McCorrison J."/>
            <person name="Monaghan E.L."/>
            <person name="Mun J.H."/>
            <person name="Najar F.Z."/>
            <person name="Nicholson C."/>
            <person name="Noirot C."/>
            <person name="O'Bleness M."/>
            <person name="Paule C.R."/>
            <person name="Poulain J."/>
            <person name="Prion F."/>
            <person name="Qin B."/>
            <person name="Qu C."/>
            <person name="Retzel E.F."/>
            <person name="Riddle C."/>
            <person name="Sallet E."/>
            <person name="Samain S."/>
            <person name="Samson N."/>
            <person name="Sanders I."/>
            <person name="Saurat O."/>
            <person name="Scarpelli C."/>
            <person name="Schiex T."/>
            <person name="Segurens B."/>
            <person name="Severin A.J."/>
            <person name="Sherrier D.J."/>
            <person name="Shi R."/>
            <person name="Sims S."/>
            <person name="Singer S.R."/>
            <person name="Sinharoy S."/>
            <person name="Sterck L."/>
            <person name="Viollet A."/>
            <person name="Wang B.B."/>
            <person name="Wang K."/>
            <person name="Wang M."/>
            <person name="Wang X."/>
            <person name="Warfsmann J."/>
            <person name="Weissenbach J."/>
            <person name="White D.D."/>
            <person name="White J.D."/>
            <person name="Wiley G.B."/>
            <person name="Wincker P."/>
            <person name="Xing Y."/>
            <person name="Yang L."/>
            <person name="Yao Z."/>
            <person name="Ying F."/>
            <person name="Zhai J."/>
            <person name="Zhou L."/>
            <person name="Zuber A."/>
            <person name="Denarie J."/>
            <person name="Dixon R.A."/>
            <person name="May G.D."/>
            <person name="Schwartz D.C."/>
            <person name="Rogers J."/>
            <person name="Quetier F."/>
            <person name="Town C.D."/>
            <person name="Roe B.A."/>
        </authorList>
    </citation>
    <scope>NUCLEOTIDE SEQUENCE [LARGE SCALE GENOMIC DNA]</scope>
    <source>
        <strain evidence="1">A17</strain>
        <strain evidence="2 3">cv. Jemalong A17</strain>
    </source>
</reference>
<sequence length="63" mass="7432">MKRFSLLPQFRRNLRLGLACLQLVFCFFSASLLSPFTFSKKKKKKTDQSIFLMFYLYSGQHSS</sequence>
<name>G7JP71_MEDTR</name>
<dbReference type="EMBL" id="CM001220">
    <property type="protein sequence ID" value="AES87736.1"/>
    <property type="molecule type" value="Genomic_DNA"/>
</dbReference>
<dbReference type="Proteomes" id="UP000002051">
    <property type="component" value="Chromosome 4"/>
</dbReference>
<reference evidence="2" key="3">
    <citation type="submission" date="2015-04" db="UniProtKB">
        <authorList>
            <consortium name="EnsemblPlants"/>
        </authorList>
    </citation>
    <scope>IDENTIFICATION</scope>
    <source>
        <strain evidence="2">cv. Jemalong A17</strain>
    </source>
</reference>
<accession>G7JP71</accession>
<keyword evidence="1" id="KW-0812">Transmembrane</keyword>
<evidence type="ECO:0000313" key="2">
    <source>
        <dbReference type="EnsemblPlants" id="AES87736"/>
    </source>
</evidence>
<dbReference type="AlphaFoldDB" id="G7JP71"/>
<proteinExistence type="predicted"/>
<dbReference type="HOGENOM" id="CLU_2889148_0_0_1"/>
<gene>
    <name evidence="1" type="ordered locus">MTR_4g032790</name>
</gene>
<keyword evidence="3" id="KW-1185">Reference proteome</keyword>